<evidence type="ECO:0000313" key="2">
    <source>
        <dbReference type="Proteomes" id="UP001221757"/>
    </source>
</evidence>
<gene>
    <name evidence="1" type="ORF">B0H17DRAFT_924733</name>
</gene>
<accession>A0AAD7DW56</accession>
<evidence type="ECO:0000313" key="1">
    <source>
        <dbReference type="EMBL" id="KAJ7701154.1"/>
    </source>
</evidence>
<name>A0AAD7DW56_MYCRO</name>
<organism evidence="1 2">
    <name type="scientific">Mycena rosella</name>
    <name type="common">Pink bonnet</name>
    <name type="synonym">Agaricus rosellus</name>
    <dbReference type="NCBI Taxonomy" id="1033263"/>
    <lineage>
        <taxon>Eukaryota</taxon>
        <taxon>Fungi</taxon>
        <taxon>Dikarya</taxon>
        <taxon>Basidiomycota</taxon>
        <taxon>Agaricomycotina</taxon>
        <taxon>Agaricomycetes</taxon>
        <taxon>Agaricomycetidae</taxon>
        <taxon>Agaricales</taxon>
        <taxon>Marasmiineae</taxon>
        <taxon>Mycenaceae</taxon>
        <taxon>Mycena</taxon>
    </lineage>
</organism>
<protein>
    <submittedName>
        <fullName evidence="1">Uncharacterized protein</fullName>
    </submittedName>
</protein>
<feature type="non-terminal residue" evidence="1">
    <location>
        <position position="1"/>
    </location>
</feature>
<reference evidence="1" key="1">
    <citation type="submission" date="2023-03" db="EMBL/GenBank/DDBJ databases">
        <title>Massive genome expansion in bonnet fungi (Mycena s.s.) driven by repeated elements and novel gene families across ecological guilds.</title>
        <authorList>
            <consortium name="Lawrence Berkeley National Laboratory"/>
            <person name="Harder C.B."/>
            <person name="Miyauchi S."/>
            <person name="Viragh M."/>
            <person name="Kuo A."/>
            <person name="Thoen E."/>
            <person name="Andreopoulos B."/>
            <person name="Lu D."/>
            <person name="Skrede I."/>
            <person name="Drula E."/>
            <person name="Henrissat B."/>
            <person name="Morin E."/>
            <person name="Kohler A."/>
            <person name="Barry K."/>
            <person name="LaButti K."/>
            <person name="Morin E."/>
            <person name="Salamov A."/>
            <person name="Lipzen A."/>
            <person name="Mereny Z."/>
            <person name="Hegedus B."/>
            <person name="Baldrian P."/>
            <person name="Stursova M."/>
            <person name="Weitz H."/>
            <person name="Taylor A."/>
            <person name="Grigoriev I.V."/>
            <person name="Nagy L.G."/>
            <person name="Martin F."/>
            <person name="Kauserud H."/>
        </authorList>
    </citation>
    <scope>NUCLEOTIDE SEQUENCE</scope>
    <source>
        <strain evidence="1">CBHHK067</strain>
    </source>
</reference>
<dbReference type="Proteomes" id="UP001221757">
    <property type="component" value="Unassembled WGS sequence"/>
</dbReference>
<comment type="caution">
    <text evidence="1">The sequence shown here is derived from an EMBL/GenBank/DDBJ whole genome shotgun (WGS) entry which is preliminary data.</text>
</comment>
<proteinExistence type="predicted"/>
<keyword evidence="2" id="KW-1185">Reference proteome</keyword>
<sequence length="58" mass="6377">TSADLVLDAEQADVGMAVDMEIARRAAVFLGNGWSSFTSNVVYTRLVDGREARDIRFL</sequence>
<dbReference type="AlphaFoldDB" id="A0AAD7DW56"/>
<dbReference type="EMBL" id="JARKIE010000018">
    <property type="protein sequence ID" value="KAJ7701154.1"/>
    <property type="molecule type" value="Genomic_DNA"/>
</dbReference>
<dbReference type="Gene3D" id="3.40.50.11350">
    <property type="match status" value="1"/>
</dbReference>